<proteinExistence type="predicted"/>
<evidence type="ECO:0000313" key="4">
    <source>
        <dbReference type="EMBL" id="MCK1788791.1"/>
    </source>
</evidence>
<dbReference type="InterPro" id="IPR001789">
    <property type="entry name" value="Sig_transdc_resp-reg_receiver"/>
</dbReference>
<dbReference type="PANTHER" id="PTHR44591:SF23">
    <property type="entry name" value="CHEY SUBFAMILY"/>
    <property type="match status" value="1"/>
</dbReference>
<dbReference type="SMART" id="SM00448">
    <property type="entry name" value="REC"/>
    <property type="match status" value="1"/>
</dbReference>
<evidence type="ECO:0000313" key="5">
    <source>
        <dbReference type="Proteomes" id="UP001299876"/>
    </source>
</evidence>
<gene>
    <name evidence="4" type="ORF">L9059_01005</name>
</gene>
<feature type="domain" description="Response regulatory" evidence="3">
    <location>
        <begin position="3"/>
        <end position="121"/>
    </location>
</feature>
<feature type="modified residue" description="4-aspartylphosphate" evidence="2">
    <location>
        <position position="52"/>
    </location>
</feature>
<dbReference type="Gene3D" id="3.40.50.2300">
    <property type="match status" value="1"/>
</dbReference>
<evidence type="ECO:0000259" key="3">
    <source>
        <dbReference type="PROSITE" id="PS50110"/>
    </source>
</evidence>
<dbReference type="Pfam" id="PF00072">
    <property type="entry name" value="Response_reg"/>
    <property type="match status" value="1"/>
</dbReference>
<protein>
    <submittedName>
        <fullName evidence="4">Response regulator</fullName>
    </submittedName>
</protein>
<accession>A0ABT0ESU0</accession>
<dbReference type="SUPFAM" id="SSF52172">
    <property type="entry name" value="CheY-like"/>
    <property type="match status" value="1"/>
</dbReference>
<keyword evidence="5" id="KW-1185">Reference proteome</keyword>
<dbReference type="CDD" id="cd00156">
    <property type="entry name" value="REC"/>
    <property type="match status" value="1"/>
</dbReference>
<sequence>MSKILILDDSPTDTYLAKKCAETLFSEVRAVSTAEGLFKELRDFEPSVVLLDWHLDEPRNGISIIGEIRDGDGQSSAVPIVVVSSRRMPADKQNAMNAGASDYIVKPISVESLAAAVSKLIP</sequence>
<dbReference type="EMBL" id="JAKNRW010000001">
    <property type="protein sequence ID" value="MCK1788791.1"/>
    <property type="molecule type" value="Genomic_DNA"/>
</dbReference>
<reference evidence="4 5" key="1">
    <citation type="submission" date="2022-02" db="EMBL/GenBank/DDBJ databases">
        <title>Comparative genomics of the first Antarctic Pseudomonas spp. capable of biotransforming 2,4,6-Trinitrotoluene.</title>
        <authorList>
            <person name="Cabrera M.A."/>
            <person name="Marquez S.L."/>
            <person name="Perez-Donoso J.M."/>
        </authorList>
    </citation>
    <scope>NUCLEOTIDE SEQUENCE [LARGE SCALE GENOMIC DNA]</scope>
    <source>
        <strain evidence="4 5">TNT19</strain>
    </source>
</reference>
<dbReference type="InterPro" id="IPR011006">
    <property type="entry name" value="CheY-like_superfamily"/>
</dbReference>
<organism evidence="4 5">
    <name type="scientific">Pseudomonas violetae</name>
    <dbReference type="NCBI Taxonomy" id="2915813"/>
    <lineage>
        <taxon>Bacteria</taxon>
        <taxon>Pseudomonadati</taxon>
        <taxon>Pseudomonadota</taxon>
        <taxon>Gammaproteobacteria</taxon>
        <taxon>Pseudomonadales</taxon>
        <taxon>Pseudomonadaceae</taxon>
        <taxon>Pseudomonas</taxon>
    </lineage>
</organism>
<keyword evidence="1 2" id="KW-0597">Phosphoprotein</keyword>
<dbReference type="Proteomes" id="UP001299876">
    <property type="component" value="Unassembled WGS sequence"/>
</dbReference>
<evidence type="ECO:0000256" key="1">
    <source>
        <dbReference type="ARBA" id="ARBA00022553"/>
    </source>
</evidence>
<name>A0ABT0ESU0_9PSED</name>
<dbReference type="RefSeq" id="WP_247286011.1">
    <property type="nucleotide sequence ID" value="NZ_JAKNRW010000001.1"/>
</dbReference>
<dbReference type="PANTHER" id="PTHR44591">
    <property type="entry name" value="STRESS RESPONSE REGULATOR PROTEIN 1"/>
    <property type="match status" value="1"/>
</dbReference>
<evidence type="ECO:0000256" key="2">
    <source>
        <dbReference type="PROSITE-ProRule" id="PRU00169"/>
    </source>
</evidence>
<dbReference type="InterPro" id="IPR050595">
    <property type="entry name" value="Bact_response_regulator"/>
</dbReference>
<dbReference type="PROSITE" id="PS50110">
    <property type="entry name" value="RESPONSE_REGULATORY"/>
    <property type="match status" value="1"/>
</dbReference>
<comment type="caution">
    <text evidence="4">The sequence shown here is derived from an EMBL/GenBank/DDBJ whole genome shotgun (WGS) entry which is preliminary data.</text>
</comment>